<comment type="caution">
    <text evidence="1">The sequence shown here is derived from an EMBL/GenBank/DDBJ whole genome shotgun (WGS) entry which is preliminary data.</text>
</comment>
<organism evidence="1 2">
    <name type="scientific">Chaenocephalus aceratus</name>
    <name type="common">Blackfin icefish</name>
    <name type="synonym">Chaenichthys aceratus</name>
    <dbReference type="NCBI Taxonomy" id="36190"/>
    <lineage>
        <taxon>Eukaryota</taxon>
        <taxon>Metazoa</taxon>
        <taxon>Chordata</taxon>
        <taxon>Craniata</taxon>
        <taxon>Vertebrata</taxon>
        <taxon>Euteleostomi</taxon>
        <taxon>Actinopterygii</taxon>
        <taxon>Neopterygii</taxon>
        <taxon>Teleostei</taxon>
        <taxon>Neoteleostei</taxon>
        <taxon>Acanthomorphata</taxon>
        <taxon>Eupercaria</taxon>
        <taxon>Perciformes</taxon>
        <taxon>Notothenioidei</taxon>
        <taxon>Channichthyidae</taxon>
        <taxon>Chaenocephalus</taxon>
    </lineage>
</organism>
<dbReference type="Proteomes" id="UP001057452">
    <property type="component" value="Chromosome 10"/>
</dbReference>
<evidence type="ECO:0000313" key="1">
    <source>
        <dbReference type="EMBL" id="KAI4819611.1"/>
    </source>
</evidence>
<dbReference type="EMBL" id="CM043794">
    <property type="protein sequence ID" value="KAI4819611.1"/>
    <property type="molecule type" value="Genomic_DNA"/>
</dbReference>
<keyword evidence="2" id="KW-1185">Reference proteome</keyword>
<proteinExistence type="predicted"/>
<sequence>MSATHDYRHTQVGKDDDKKKQRMEKVGGNPRGKKDGMSDGRLSTLEKGKEQETKKEKQPDATGRMEEVEK</sequence>
<gene>
    <name evidence="1" type="ORF">KUCAC02_004851</name>
</gene>
<evidence type="ECO:0000313" key="2">
    <source>
        <dbReference type="Proteomes" id="UP001057452"/>
    </source>
</evidence>
<reference evidence="1" key="1">
    <citation type="submission" date="2022-05" db="EMBL/GenBank/DDBJ databases">
        <title>Chromosome-level genome of Chaenocephalus aceratus.</title>
        <authorList>
            <person name="Park H."/>
        </authorList>
    </citation>
    <scope>NUCLEOTIDE SEQUENCE</scope>
    <source>
        <strain evidence="1">KU_202001</strain>
    </source>
</reference>
<name>A0ACB9X1J1_CHAAC</name>
<protein>
    <submittedName>
        <fullName evidence="1">Uncharacterized protein</fullName>
    </submittedName>
</protein>
<accession>A0ACB9X1J1</accession>